<dbReference type="AlphaFoldDB" id="H5SCT6"/>
<evidence type="ECO:0000259" key="2">
    <source>
        <dbReference type="Pfam" id="PF06439"/>
    </source>
</evidence>
<dbReference type="Gene3D" id="2.60.120.560">
    <property type="entry name" value="Exo-inulinase, domain 1"/>
    <property type="match status" value="2"/>
</dbReference>
<reference evidence="3" key="1">
    <citation type="journal article" date="2005" name="Environ. Microbiol.">
        <title>Genetic and functional properties of uncultivated thermophilic crenarchaeotes from a subsurface gold mine as revealed by analysis of genome fragments.</title>
        <authorList>
            <person name="Nunoura T."/>
            <person name="Hirayama H."/>
            <person name="Takami H."/>
            <person name="Oida H."/>
            <person name="Nishi S."/>
            <person name="Shimamura S."/>
            <person name="Suzuki Y."/>
            <person name="Inagaki F."/>
            <person name="Takai K."/>
            <person name="Nealson K.H."/>
            <person name="Horikoshi K."/>
        </authorList>
    </citation>
    <scope>NUCLEOTIDE SEQUENCE</scope>
</reference>
<dbReference type="EMBL" id="AP011673">
    <property type="protein sequence ID" value="BAL53972.1"/>
    <property type="molecule type" value="Genomic_DNA"/>
</dbReference>
<feature type="domain" description="3-keto-alpha-glucoside-1,2-lyase/3-keto-2-hydroxy-glucal hydratase" evidence="2">
    <location>
        <begin position="180"/>
        <end position="360"/>
    </location>
</feature>
<dbReference type="InterPro" id="IPR010496">
    <property type="entry name" value="AL/BT2_dom"/>
</dbReference>
<keyword evidence="3" id="KW-0378">Hydrolase</keyword>
<feature type="region of interest" description="Disordered" evidence="1">
    <location>
        <begin position="324"/>
        <end position="348"/>
    </location>
</feature>
<name>H5SCT6_9BACT</name>
<proteinExistence type="predicted"/>
<gene>
    <name evidence="3" type="ORF">HGMM_F11G08C09</name>
</gene>
<accession>H5SCT6</accession>
<evidence type="ECO:0000313" key="3">
    <source>
        <dbReference type="EMBL" id="BAL53972.1"/>
    </source>
</evidence>
<evidence type="ECO:0000256" key="1">
    <source>
        <dbReference type="SAM" id="MobiDB-lite"/>
    </source>
</evidence>
<dbReference type="Pfam" id="PF06439">
    <property type="entry name" value="3keto-disac_hyd"/>
    <property type="match status" value="1"/>
</dbReference>
<dbReference type="GO" id="GO:0016787">
    <property type="term" value="F:hydrolase activity"/>
    <property type="evidence" value="ECO:0007669"/>
    <property type="project" value="UniProtKB-KW"/>
</dbReference>
<sequence>MRCRALIATSWCLCAIFGLWGLDPNVAKRLSRQEIQAGWLLLFDGESTFGWKTEGDVAVNGGRLIIGGNKASRITCTTAWSDGELSAQYQLIGTSGHVHVGNVGIPLSAPDTALDGVYTLQVTIAGGKPTAWQVTDPKMQQRTGSLSPSEPPTTAPISISVADNHQVVLHSLKFRPTNLKPIFNGKDLEGWKEVPGKKSKFTVTEKGELNITNGPGDIQTVGEWDDFVLQLEIFSHGKHLNSGVFFRCLPGEFWSGYEAQVRNEWQGEDRSKPVDFGTGGLYNRQPARRVVSDDNEWFTMTVVAQGPHIAIWVNGFQTVDYTDTRPPAKSARQGTKLTAGPISLQGHDPTTNLSFRNIRLAQLPKPKP</sequence>
<reference evidence="3" key="2">
    <citation type="journal article" date="2012" name="PLoS ONE">
        <title>A Deeply Branching Thermophilic Bacterium with an Ancient Acetyl-CoA Pathway Dominates a Subsurface Ecosystem.</title>
        <authorList>
            <person name="Takami H."/>
            <person name="Noguchi H."/>
            <person name="Takaki Y."/>
            <person name="Uchiyama I."/>
            <person name="Toyoda A."/>
            <person name="Nishi S."/>
            <person name="Chee G.-J."/>
            <person name="Arai W."/>
            <person name="Nunoura T."/>
            <person name="Itoh T."/>
            <person name="Hattori M."/>
            <person name="Takai K."/>
        </authorList>
    </citation>
    <scope>NUCLEOTIDE SEQUENCE</scope>
</reference>
<organism evidence="3">
    <name type="scientific">uncultured Planctomycetota bacterium</name>
    <dbReference type="NCBI Taxonomy" id="120965"/>
    <lineage>
        <taxon>Bacteria</taxon>
        <taxon>Pseudomonadati</taxon>
        <taxon>Planctomycetota</taxon>
        <taxon>environmental samples</taxon>
    </lineage>
</organism>
<protein>
    <submittedName>
        <fullName evidence="3">Secreted glycosyl hydrolase</fullName>
    </submittedName>
</protein>